<feature type="domain" description="DUF2147" evidence="2">
    <location>
        <begin position="27"/>
        <end position="138"/>
    </location>
</feature>
<dbReference type="AlphaFoldDB" id="A0A4R4KGI5"/>
<proteinExistence type="predicted"/>
<dbReference type="Pfam" id="PF09917">
    <property type="entry name" value="DUF2147"/>
    <property type="match status" value="1"/>
</dbReference>
<evidence type="ECO:0000313" key="4">
    <source>
        <dbReference type="Proteomes" id="UP000295706"/>
    </source>
</evidence>
<name>A0A4R4KGI5_9BACT</name>
<dbReference type="Gene3D" id="2.40.128.520">
    <property type="match status" value="1"/>
</dbReference>
<evidence type="ECO:0000313" key="3">
    <source>
        <dbReference type="EMBL" id="TDB66793.1"/>
    </source>
</evidence>
<dbReference type="OrthoDB" id="9814399at2"/>
<dbReference type="PANTHER" id="PTHR36919:SF2">
    <property type="entry name" value="BLL6627 PROTEIN"/>
    <property type="match status" value="1"/>
</dbReference>
<organism evidence="3 4">
    <name type="scientific">Arundinibacter roseus</name>
    <dbReference type="NCBI Taxonomy" id="2070510"/>
    <lineage>
        <taxon>Bacteria</taxon>
        <taxon>Pseudomonadati</taxon>
        <taxon>Bacteroidota</taxon>
        <taxon>Cytophagia</taxon>
        <taxon>Cytophagales</taxon>
        <taxon>Spirosomataceae</taxon>
        <taxon>Arundinibacter</taxon>
    </lineage>
</organism>
<accession>A0A4R4KGI5</accession>
<dbReference type="InterPro" id="IPR019223">
    <property type="entry name" value="DUF2147"/>
</dbReference>
<evidence type="ECO:0000259" key="2">
    <source>
        <dbReference type="Pfam" id="PF09917"/>
    </source>
</evidence>
<dbReference type="Proteomes" id="UP000295706">
    <property type="component" value="Unassembled WGS sequence"/>
</dbReference>
<keyword evidence="4" id="KW-1185">Reference proteome</keyword>
<feature type="signal peptide" evidence="1">
    <location>
        <begin position="1"/>
        <end position="18"/>
    </location>
</feature>
<comment type="caution">
    <text evidence="3">The sequence shown here is derived from an EMBL/GenBank/DDBJ whole genome shotgun (WGS) entry which is preliminary data.</text>
</comment>
<gene>
    <name evidence="3" type="ORF">EZE20_06620</name>
</gene>
<dbReference type="PANTHER" id="PTHR36919">
    <property type="entry name" value="BLR1215 PROTEIN"/>
    <property type="match status" value="1"/>
</dbReference>
<keyword evidence="1" id="KW-0732">Signal</keyword>
<feature type="chain" id="PRO_5020996591" evidence="1">
    <location>
        <begin position="19"/>
        <end position="141"/>
    </location>
</feature>
<dbReference type="EMBL" id="SMJU01000004">
    <property type="protein sequence ID" value="TDB66793.1"/>
    <property type="molecule type" value="Genomic_DNA"/>
</dbReference>
<evidence type="ECO:0000256" key="1">
    <source>
        <dbReference type="SAM" id="SignalP"/>
    </source>
</evidence>
<sequence length="141" mass="15947">MKCLWSMLLLLATVTASAQTTSNDITGKWMAEDGSARFEIYKSGNEYRGKITWLKNPKGSKATDQRNPDKSLRNRPILGLEILTGLKYHPSENTWNGGRLYSPENGVYADASVTRVDINTIKIQGRKYGVAKTKTWKRYED</sequence>
<reference evidence="3 4" key="1">
    <citation type="submission" date="2019-02" db="EMBL/GenBank/DDBJ databases">
        <title>Arundinibacter roseus gen. nov., sp. nov., a new member of the family Cytophagaceae.</title>
        <authorList>
            <person name="Szuroczki S."/>
            <person name="Khayer B."/>
            <person name="Sproer C."/>
            <person name="Toumi M."/>
            <person name="Szabo A."/>
            <person name="Felfoldi T."/>
            <person name="Schumann P."/>
            <person name="Toth E."/>
        </authorList>
    </citation>
    <scope>NUCLEOTIDE SEQUENCE [LARGE SCALE GENOMIC DNA]</scope>
    <source>
        <strain evidence="3 4">DMA-k-7a</strain>
    </source>
</reference>
<protein>
    <submittedName>
        <fullName evidence="3">DUF2147 domain-containing protein</fullName>
    </submittedName>
</protein>